<feature type="transmembrane region" description="Helical" evidence="1">
    <location>
        <begin position="40"/>
        <end position="60"/>
    </location>
</feature>
<reference evidence="2 3" key="1">
    <citation type="submission" date="2020-08" db="EMBL/GenBank/DDBJ databases">
        <title>Genomic Encyclopedia of Type Strains, Phase IV (KMG-IV): sequencing the most valuable type-strain genomes for metagenomic binning, comparative biology and taxonomic classification.</title>
        <authorList>
            <person name="Goeker M."/>
        </authorList>
    </citation>
    <scope>NUCLEOTIDE SEQUENCE [LARGE SCALE GENOMIC DNA]</scope>
    <source>
        <strain evidence="2 3">DSM 21458</strain>
    </source>
</reference>
<keyword evidence="1" id="KW-1133">Transmembrane helix</keyword>
<dbReference type="Proteomes" id="UP000569951">
    <property type="component" value="Unassembled WGS sequence"/>
</dbReference>
<protein>
    <submittedName>
        <fullName evidence="2">Uncharacterized protein</fullName>
    </submittedName>
</protein>
<evidence type="ECO:0000313" key="2">
    <source>
        <dbReference type="EMBL" id="MBB6098532.1"/>
    </source>
</evidence>
<evidence type="ECO:0000313" key="3">
    <source>
        <dbReference type="Proteomes" id="UP000569951"/>
    </source>
</evidence>
<dbReference type="AlphaFoldDB" id="A0A841I3C7"/>
<sequence>MERRKQHTHLTTRLSAWLLCWALAAYHFLAAPSNLEGDVPVGLVLLAVAALMIGMGCAWLDDPGLGVRLSSILTGGLVVSVHLALQSHWWGLEALYPGPPDLRWIIPAAGALLCLMGIAGLPVPRLVWQTHEAR</sequence>
<feature type="transmembrane region" description="Helical" evidence="1">
    <location>
        <begin position="104"/>
        <end position="128"/>
    </location>
</feature>
<evidence type="ECO:0000256" key="1">
    <source>
        <dbReference type="SAM" id="Phobius"/>
    </source>
</evidence>
<gene>
    <name evidence="2" type="ORF">HNR42_001966</name>
</gene>
<proteinExistence type="predicted"/>
<dbReference type="RefSeq" id="WP_183987031.1">
    <property type="nucleotide sequence ID" value="NZ_JACHHG010000006.1"/>
</dbReference>
<keyword evidence="1" id="KW-0472">Membrane</keyword>
<accession>A0A841I3C7</accession>
<comment type="caution">
    <text evidence="2">The sequence shown here is derived from an EMBL/GenBank/DDBJ whole genome shotgun (WGS) entry which is preliminary data.</text>
</comment>
<feature type="transmembrane region" description="Helical" evidence="1">
    <location>
        <begin position="72"/>
        <end position="92"/>
    </location>
</feature>
<name>A0A841I3C7_9DEIO</name>
<keyword evidence="3" id="KW-1185">Reference proteome</keyword>
<keyword evidence="1" id="KW-0812">Transmembrane</keyword>
<organism evidence="2 3">
    <name type="scientific">Deinobacterium chartae</name>
    <dbReference type="NCBI Taxonomy" id="521158"/>
    <lineage>
        <taxon>Bacteria</taxon>
        <taxon>Thermotogati</taxon>
        <taxon>Deinococcota</taxon>
        <taxon>Deinococci</taxon>
        <taxon>Deinococcales</taxon>
        <taxon>Deinococcaceae</taxon>
        <taxon>Deinobacterium</taxon>
    </lineage>
</organism>
<dbReference type="EMBL" id="JACHHG010000006">
    <property type="protein sequence ID" value="MBB6098532.1"/>
    <property type="molecule type" value="Genomic_DNA"/>
</dbReference>